<dbReference type="PANTHER" id="PTHR31061:SF24">
    <property type="entry name" value="LD22376P"/>
    <property type="match status" value="1"/>
</dbReference>
<feature type="transmembrane region" description="Helical" evidence="2">
    <location>
        <begin position="184"/>
        <end position="201"/>
    </location>
</feature>
<feature type="domain" description="Heparan-alpha-glucosaminide N-acetyltransferase catalytic" evidence="3">
    <location>
        <begin position="75"/>
        <end position="191"/>
    </location>
</feature>
<dbReference type="Pfam" id="PF07786">
    <property type="entry name" value="HGSNAT_cat"/>
    <property type="match status" value="1"/>
</dbReference>
<sequence length="472" mass="52549">MSEKTLPAASSHMASENAAPLTAYEIVAPLLPEAATVETVRSVRNEPVNRDVPLPLPATSPPSSQPPTEPKSSGRLVSLDVMRGLTVCLMILVNYQIEDQAFPYLKHPEWTDGVSIADTVFPNFLFVMGLAVPLAARRLEGPVSTVAWRIAKRTVVLFLLGMFLSNFPFTDPTIAQRWRPMGVLQRLAIVYGVCASAFVWLRPDRPNASKRNVLLFNVAFPLGALTLWLALTFGVRPPGCDRGELTMECSVESYFDSSLFGQEHNYQQKPFDPEGTLSQVTATLSCYLGLRIGMLVVRDRAHLRTKAGQLQRTAEWSLIAFSFALLAYLFNGLIPTSKVLWTPTFVLFAGAISLVELASMIYLVDTRDLRHSENRWIARPFGWLMDASLAVGRNPLAIYMASELFAAIMMTIPVPPGADGEPRSLWGILFRYVLASWLPIYLNSLIWSLAWVLAVYIPMAILLDRRGWYLKL</sequence>
<reference evidence="5" key="1">
    <citation type="journal article" date="2018" name="Nat. Microbiol.">
        <title>Leveraging single-cell genomics to expand the fungal tree of life.</title>
        <authorList>
            <person name="Ahrendt S.R."/>
            <person name="Quandt C.A."/>
            <person name="Ciobanu D."/>
            <person name="Clum A."/>
            <person name="Salamov A."/>
            <person name="Andreopoulos B."/>
            <person name="Cheng J.F."/>
            <person name="Woyke T."/>
            <person name="Pelin A."/>
            <person name="Henrissat B."/>
            <person name="Reynolds N.K."/>
            <person name="Benny G.L."/>
            <person name="Smith M.E."/>
            <person name="James T.Y."/>
            <person name="Grigoriev I.V."/>
        </authorList>
    </citation>
    <scope>NUCLEOTIDE SEQUENCE [LARGE SCALE GENOMIC DNA]</scope>
    <source>
        <strain evidence="5">RSA 1356</strain>
    </source>
</reference>
<dbReference type="AlphaFoldDB" id="A0A4P9XPE3"/>
<evidence type="ECO:0000313" key="4">
    <source>
        <dbReference type="EMBL" id="RKP07877.1"/>
    </source>
</evidence>
<protein>
    <recommendedName>
        <fullName evidence="3">Heparan-alpha-glucosaminide N-acetyltransferase catalytic domain-containing protein</fullName>
    </recommendedName>
</protein>
<keyword evidence="2" id="KW-0812">Transmembrane</keyword>
<evidence type="ECO:0000256" key="2">
    <source>
        <dbReference type="SAM" id="Phobius"/>
    </source>
</evidence>
<feature type="transmembrane region" description="Helical" evidence="2">
    <location>
        <begin position="340"/>
        <end position="364"/>
    </location>
</feature>
<feature type="compositionally biased region" description="Pro residues" evidence="1">
    <location>
        <begin position="54"/>
        <end position="69"/>
    </location>
</feature>
<dbReference type="PANTHER" id="PTHR31061">
    <property type="entry name" value="LD22376P"/>
    <property type="match status" value="1"/>
</dbReference>
<keyword evidence="2" id="KW-1133">Transmembrane helix</keyword>
<feature type="transmembrane region" description="Helical" evidence="2">
    <location>
        <begin position="396"/>
        <end position="418"/>
    </location>
</feature>
<proteinExistence type="predicted"/>
<evidence type="ECO:0000256" key="1">
    <source>
        <dbReference type="SAM" id="MobiDB-lite"/>
    </source>
</evidence>
<keyword evidence="2" id="KW-0472">Membrane</keyword>
<dbReference type="OrthoDB" id="2149840at2759"/>
<feature type="region of interest" description="Disordered" evidence="1">
    <location>
        <begin position="43"/>
        <end position="75"/>
    </location>
</feature>
<organism evidence="4 5">
    <name type="scientific">Thamnocephalis sphaerospora</name>
    <dbReference type="NCBI Taxonomy" id="78915"/>
    <lineage>
        <taxon>Eukaryota</taxon>
        <taxon>Fungi</taxon>
        <taxon>Fungi incertae sedis</taxon>
        <taxon>Zoopagomycota</taxon>
        <taxon>Zoopagomycotina</taxon>
        <taxon>Zoopagomycetes</taxon>
        <taxon>Zoopagales</taxon>
        <taxon>Sigmoideomycetaceae</taxon>
        <taxon>Thamnocephalis</taxon>
    </lineage>
</organism>
<evidence type="ECO:0000259" key="3">
    <source>
        <dbReference type="Pfam" id="PF07786"/>
    </source>
</evidence>
<feature type="transmembrane region" description="Helical" evidence="2">
    <location>
        <begin position="276"/>
        <end position="296"/>
    </location>
</feature>
<evidence type="ECO:0000313" key="5">
    <source>
        <dbReference type="Proteomes" id="UP000271241"/>
    </source>
</evidence>
<feature type="transmembrane region" description="Helical" evidence="2">
    <location>
        <begin position="438"/>
        <end position="463"/>
    </location>
</feature>
<name>A0A4P9XPE3_9FUNG</name>
<dbReference type="EMBL" id="KZ992662">
    <property type="protein sequence ID" value="RKP07877.1"/>
    <property type="molecule type" value="Genomic_DNA"/>
</dbReference>
<feature type="transmembrane region" description="Helical" evidence="2">
    <location>
        <begin position="213"/>
        <end position="235"/>
    </location>
</feature>
<dbReference type="InterPro" id="IPR012429">
    <property type="entry name" value="HGSNAT_cat"/>
</dbReference>
<keyword evidence="5" id="KW-1185">Reference proteome</keyword>
<dbReference type="Proteomes" id="UP000271241">
    <property type="component" value="Unassembled WGS sequence"/>
</dbReference>
<feature type="transmembrane region" description="Helical" evidence="2">
    <location>
        <begin position="316"/>
        <end position="334"/>
    </location>
</feature>
<accession>A0A4P9XPE3</accession>
<gene>
    <name evidence="4" type="ORF">THASP1DRAFT_24039</name>
</gene>